<evidence type="ECO:0000256" key="1">
    <source>
        <dbReference type="ARBA" id="ARBA00004651"/>
    </source>
</evidence>
<evidence type="ECO:0000256" key="11">
    <source>
        <dbReference type="ARBA" id="ARBA00023225"/>
    </source>
</evidence>
<keyword evidence="6 13" id="KW-0812">Transmembrane</keyword>
<keyword evidence="4 13" id="KW-0813">Transport</keyword>
<evidence type="ECO:0000256" key="7">
    <source>
        <dbReference type="ARBA" id="ARBA00022795"/>
    </source>
</evidence>
<evidence type="ECO:0000256" key="2">
    <source>
        <dbReference type="ARBA" id="ARBA00010690"/>
    </source>
</evidence>
<organism evidence="15 16">
    <name type="scientific">Dyella jejuensis</name>
    <dbReference type="NCBI Taxonomy" id="1432009"/>
    <lineage>
        <taxon>Bacteria</taxon>
        <taxon>Pseudomonadati</taxon>
        <taxon>Pseudomonadota</taxon>
        <taxon>Gammaproteobacteria</taxon>
        <taxon>Lysobacterales</taxon>
        <taxon>Rhodanobacteraceae</taxon>
        <taxon>Dyella</taxon>
    </lineage>
</organism>
<dbReference type="SUPFAM" id="SSF160544">
    <property type="entry name" value="EscU C-terminal domain-like"/>
    <property type="match status" value="1"/>
</dbReference>
<keyword evidence="15" id="KW-0282">Flagellum</keyword>
<dbReference type="EMBL" id="JADIKJ010000009">
    <property type="protein sequence ID" value="MFK2900502.1"/>
    <property type="molecule type" value="Genomic_DNA"/>
</dbReference>
<name>A0ABW8JKW8_9GAMM</name>
<gene>
    <name evidence="13 15" type="primary">flhB</name>
    <name evidence="15" type="ORF">ISP15_09155</name>
</gene>
<evidence type="ECO:0000256" key="5">
    <source>
        <dbReference type="ARBA" id="ARBA00022475"/>
    </source>
</evidence>
<sequence>MSQASAGDKTEKATPQKLRKAREEGQVARSRDVGTAVGLFVALKILIVMMPSWLGDFRRVFALSLARFDGAGLDGVQNASSLMFPSILVLIAKMVLPLLAVPLGVVAASLVPGGWVFAPKNLMPKFGKLNPIANLKRLVSAKHYVQLAATVLKAAAIGTVLWYLCAANVNAFVRLQGAPLADALRGGATLLVDSVLVLSAILILFSLIDLPMQRLLYMREQRMSKQDIKEEHKNNEGRPEVKSRIRQLQRQLARRSIRKAVPDADVVVVNPTHYAVALKYDEARAQAPYVLAKGIEETALFIRQVAREHKVEILELPPLARAIYHSSQVNQQIPAALYRAVAQVLTYVLQIKAFRQGQRALAPTLPGDFDIPQTLSDPHPP</sequence>
<evidence type="ECO:0000256" key="6">
    <source>
        <dbReference type="ARBA" id="ARBA00022692"/>
    </source>
</evidence>
<keyword evidence="8 13" id="KW-0653">Protein transport</keyword>
<accession>A0ABW8JKW8</accession>
<evidence type="ECO:0000256" key="12">
    <source>
        <dbReference type="ARBA" id="ARBA00025078"/>
    </source>
</evidence>
<feature type="transmembrane region" description="Helical" evidence="13">
    <location>
        <begin position="184"/>
        <end position="208"/>
    </location>
</feature>
<evidence type="ECO:0000256" key="4">
    <source>
        <dbReference type="ARBA" id="ARBA00022448"/>
    </source>
</evidence>
<evidence type="ECO:0000256" key="3">
    <source>
        <dbReference type="ARBA" id="ARBA00021622"/>
    </source>
</evidence>
<dbReference type="PANTHER" id="PTHR30531">
    <property type="entry name" value="FLAGELLAR BIOSYNTHETIC PROTEIN FLHB"/>
    <property type="match status" value="1"/>
</dbReference>
<keyword evidence="15" id="KW-0966">Cell projection</keyword>
<keyword evidence="11 13" id="KW-1006">Bacterial flagellum protein export</keyword>
<reference evidence="15 16" key="1">
    <citation type="submission" date="2020-10" db="EMBL/GenBank/DDBJ databases">
        <title>Phylogeny of dyella-like bacteria.</title>
        <authorList>
            <person name="Fu J."/>
        </authorList>
    </citation>
    <scope>NUCLEOTIDE SEQUENCE [LARGE SCALE GENOMIC DNA]</scope>
    <source>
        <strain evidence="15 16">JP1</strain>
    </source>
</reference>
<dbReference type="Pfam" id="PF01312">
    <property type="entry name" value="Bac_export_2"/>
    <property type="match status" value="1"/>
</dbReference>
<keyword evidence="15" id="KW-0969">Cilium</keyword>
<evidence type="ECO:0000256" key="9">
    <source>
        <dbReference type="ARBA" id="ARBA00022989"/>
    </source>
</evidence>
<dbReference type="PRINTS" id="PR00950">
    <property type="entry name" value="TYPE3IMSPROT"/>
</dbReference>
<keyword evidence="7 13" id="KW-1005">Bacterial flagellum biogenesis</keyword>
<dbReference type="NCBIfam" id="TIGR00328">
    <property type="entry name" value="flhB"/>
    <property type="match status" value="1"/>
</dbReference>
<dbReference type="InterPro" id="IPR029025">
    <property type="entry name" value="T3SS_substrate_exporter_C"/>
</dbReference>
<evidence type="ECO:0000313" key="15">
    <source>
        <dbReference type="EMBL" id="MFK2900502.1"/>
    </source>
</evidence>
<feature type="transmembrane region" description="Helical" evidence="13">
    <location>
        <begin position="87"/>
        <end position="118"/>
    </location>
</feature>
<comment type="caution">
    <text evidence="15">The sequence shown here is derived from an EMBL/GenBank/DDBJ whole genome shotgun (WGS) entry which is preliminary data.</text>
</comment>
<dbReference type="InterPro" id="IPR006135">
    <property type="entry name" value="T3SS_substrate_exporter"/>
</dbReference>
<keyword evidence="9 13" id="KW-1133">Transmembrane helix</keyword>
<comment type="subcellular location">
    <subcellularLocation>
        <location evidence="1">Cell membrane</location>
        <topology evidence="1">Multi-pass membrane protein</topology>
    </subcellularLocation>
</comment>
<dbReference type="PANTHER" id="PTHR30531:SF12">
    <property type="entry name" value="FLAGELLAR BIOSYNTHETIC PROTEIN FLHB"/>
    <property type="match status" value="1"/>
</dbReference>
<keyword evidence="10 13" id="KW-0472">Membrane</keyword>
<feature type="transmembrane region" description="Helical" evidence="13">
    <location>
        <begin position="144"/>
        <end position="164"/>
    </location>
</feature>
<dbReference type="InterPro" id="IPR006136">
    <property type="entry name" value="FlhB"/>
</dbReference>
<feature type="region of interest" description="Disordered" evidence="14">
    <location>
        <begin position="1"/>
        <end position="26"/>
    </location>
</feature>
<comment type="similarity">
    <text evidence="2 13">Belongs to the type III secretion exporter family.</text>
</comment>
<feature type="transmembrane region" description="Helical" evidence="13">
    <location>
        <begin position="33"/>
        <end position="54"/>
    </location>
</feature>
<evidence type="ECO:0000256" key="13">
    <source>
        <dbReference type="RuleBase" id="RU364091"/>
    </source>
</evidence>
<protein>
    <recommendedName>
        <fullName evidence="3 13">Flagellar biosynthetic protein FlhB</fullName>
    </recommendedName>
</protein>
<keyword evidence="5 13" id="KW-1003">Cell membrane</keyword>
<proteinExistence type="inferred from homology"/>
<dbReference type="Gene3D" id="3.40.1690.10">
    <property type="entry name" value="secretion proteins EscU"/>
    <property type="match status" value="1"/>
</dbReference>
<dbReference type="Gene3D" id="6.10.250.2080">
    <property type="match status" value="1"/>
</dbReference>
<evidence type="ECO:0000256" key="8">
    <source>
        <dbReference type="ARBA" id="ARBA00022927"/>
    </source>
</evidence>
<evidence type="ECO:0000256" key="14">
    <source>
        <dbReference type="SAM" id="MobiDB-lite"/>
    </source>
</evidence>
<comment type="function">
    <text evidence="12 13">Required for formation of the rod structure in the basal body of the flagellar apparatus. Together with FliI and FliH, may constitute the export apparatus of flagellin.</text>
</comment>
<dbReference type="RefSeq" id="WP_404546961.1">
    <property type="nucleotide sequence ID" value="NZ_JADIKJ010000009.1"/>
</dbReference>
<evidence type="ECO:0000313" key="16">
    <source>
        <dbReference type="Proteomes" id="UP001620461"/>
    </source>
</evidence>
<dbReference type="Proteomes" id="UP001620461">
    <property type="component" value="Unassembled WGS sequence"/>
</dbReference>
<evidence type="ECO:0000256" key="10">
    <source>
        <dbReference type="ARBA" id="ARBA00023136"/>
    </source>
</evidence>
<keyword evidence="16" id="KW-1185">Reference proteome</keyword>